<dbReference type="Pfam" id="PF00454">
    <property type="entry name" value="PI3_PI4_kinase"/>
    <property type="match status" value="1"/>
</dbReference>
<dbReference type="InterPro" id="IPR018936">
    <property type="entry name" value="PI3/4_kinase_CS"/>
</dbReference>
<evidence type="ECO:0000256" key="3">
    <source>
        <dbReference type="ARBA" id="ARBA00006019"/>
    </source>
</evidence>
<keyword evidence="15 25" id="KW-0067">ATP-binding</keyword>
<evidence type="ECO:0000256" key="8">
    <source>
        <dbReference type="ARBA" id="ARBA00022454"/>
    </source>
</evidence>
<comment type="catalytic activity">
    <reaction evidence="22">
        <text>L-seryl-[protein] + ATP = O-phospho-L-seryl-[protein] + ADP + H(+)</text>
        <dbReference type="Rhea" id="RHEA:17989"/>
        <dbReference type="Rhea" id="RHEA-COMP:9863"/>
        <dbReference type="Rhea" id="RHEA-COMP:11604"/>
        <dbReference type="ChEBI" id="CHEBI:15378"/>
        <dbReference type="ChEBI" id="CHEBI:29999"/>
        <dbReference type="ChEBI" id="CHEBI:30616"/>
        <dbReference type="ChEBI" id="CHEBI:83421"/>
        <dbReference type="ChEBI" id="CHEBI:456216"/>
        <dbReference type="EC" id="2.7.11.1"/>
    </reaction>
</comment>
<dbReference type="SMART" id="SM00884">
    <property type="entry name" value="Cullin_Nedd8"/>
    <property type="match status" value="1"/>
</dbReference>
<evidence type="ECO:0000259" key="28">
    <source>
        <dbReference type="PROSITE" id="PS50290"/>
    </source>
</evidence>
<reference evidence="31" key="2">
    <citation type="submission" date="2020-05" db="EMBL/GenBank/DDBJ databases">
        <authorList>
            <person name="Kim H.-S."/>
            <person name="Proctor R.H."/>
            <person name="Brown D.W."/>
        </authorList>
    </citation>
    <scope>NUCLEOTIDE SEQUENCE</scope>
    <source>
        <strain evidence="31">NRRL 22465</strain>
    </source>
</reference>
<dbReference type="Pfam" id="PF11640">
    <property type="entry name" value="TAN"/>
    <property type="match status" value="1"/>
</dbReference>
<dbReference type="InterPro" id="IPR001373">
    <property type="entry name" value="Cullin_N"/>
</dbReference>
<dbReference type="FunFam" id="3.30.1010.10:FF:000019">
    <property type="entry name" value="Serine/threonine-protein kinase Tel1"/>
    <property type="match status" value="1"/>
</dbReference>
<dbReference type="SUPFAM" id="SSF75632">
    <property type="entry name" value="Cullin homology domain"/>
    <property type="match status" value="1"/>
</dbReference>
<evidence type="ECO:0000256" key="11">
    <source>
        <dbReference type="ARBA" id="ARBA00022679"/>
    </source>
</evidence>
<dbReference type="InterPro" id="IPR019559">
    <property type="entry name" value="Cullin_neddylation_domain"/>
</dbReference>
<feature type="compositionally biased region" description="Low complexity" evidence="26">
    <location>
        <begin position="219"/>
        <end position="237"/>
    </location>
</feature>
<sequence>MASSYKSNVMNLARDVKSGSLKDREKAVDGEICAFDPFLQLAYDSLFRAGASSQPSKPIRKPLLSSDLGDKSYHEIFEAIFSFVLREKPTFYDKRKSQSTSNAAASRLSKCAVAVRMAAGRGVSKLGRKTLLAIVDHITQVLPGPNDDFVPPLLQDYIKALTEVLSRPAHVEILARKDGQAWELCVDFLLDVALFMLPDEGDAPPLTLARASPAPSTYGRSTGRSTPSTQSQRRTSPGEGGPLKDVLEGLYHLVMGGNAPLLRRFKDITQMVFRVLSLKQLSLGSLQTLAFAIINVVFSTTQADDLVHATSMVQSLLPLMSYWWRSEKVSQDEVIRALRIEISKSIILTHLHIEHLALDSADEDVRLDLEELTENLWTEYSKRGEAFRLQLGDITFSPSSLATHSLQLDHFGLRPHNVYGEGHWAVVQNLAYLERIMILSRSKHQAATAEQEEQPRKRRRIHQDMSRIMFKLKAVDVAVQRTALQLVPFLLSGNSLGRDELLDLLPDLVALASNKNPVTAAWALVASASLPGISRAACVLLHAVLEANVLPYHTISEDINGIITTADVSGPSVLCDASISLMFHVLHLRNARIPSASQSTSHHIIRWIFLRWNPNESTYASYHSLQVQPVELVNLLLACCGTPELKLGSQTAASGGPLSETWSSQSEVEPFSRYILLLNDKPKKPTAAGSCTFLQATNPPPIADANTRYASKKLILELFYPKLGDLTDLCTSWTKKMNEGGVQISFDRFQSLLSACLIGTMLLPQIGDLNSTQSSSVESTLMEIVEKGLDAALSSVEPAAFVDSVLRAVRPVMPDLTTASLNQIQANNAGLLRLLAKIWTLLEGRKGQSGSGNNVDLMDIDEEFDSQSSRASSILTPAAIPRFNTQMRVDAQAFYTETKARLHFLFTINEDVGQIGLVPDGYVEHLINMPNDELLMCQSLLFEMFSSDLIVTPDNASGIIERLGEFAGLMDYQYAEIALSTCIGVIEGLHPVWLNDKQYLSERVGDLYYHFVKVCLTSNIFSPRTQISMVRLFFALLRANPDYGRDQGLDSSRTCLLYILKNGPMSVKYTIAEKIANIFDLFILKLHDEIFVDILDSLPTDPSDTTGIAFRLLVLSNLACRWSTLLRRCTYHIFETPGKISSSTEYAARCLTNVSQTLNLESPKVLFRLFSRQLLYTWLECDAIEDIPFSIFGFTTLGDLFRSAQAEAIGLTVMRGQDEASAGVARLLGSSESDLIRDNFTTAVAYSMIFGDSNGGEDKERGEAHVKKLLGRKSYVEAIYINFVDIAALFFDLIDQENSLERVFTRFKLDYAGEITNAIKAIAHSPAELPANQQPMFKAKYLINELYRLCQNTEFQFHELWTPPVVVSIARKLLNTVHPALGPLHACSVLRKVRILIALAGPVALESYPLEMLLDAIRKFIVDSECADDALGMTQYLLAEGSKHLSNTPSFLAGYALSTLASLRVFLESSQSSTTQESQFKATMSKAEKFHGWFSKYLEEYSSPMFQNLEQSKAFKSITQSAARIRSSGNAEQGSAESKLLLDILDDGGSEHQLLNDSSRQLALGLLCGDFSLPVSSKNDIIESDEDALKHATAIWKSCDTQDLSEEYLAWAGRVVGRSFSASGEIPTDILRESYLARYQRIAPGSNGSEMGILYLLQDLTSNPDSITAGLAEAALRTTVSEAALQEDEPLVVACQRSLSESLLLTSQWGTYRSPPSDKGTGTPASSPDEQAVWSEDITSKNWLPKLSAHLAQSVSDSIILSVLAPILARVEHFAESAFPFVVHLVLYFQMNHQQALKRQLSTAMKDWLQCSAPAAKDNLKLLINTLLYLRTQEYPKESSIADRSNWLEVDYALASASASRCGMHKTALLFAELVSNETSRSSRRSSAVAKETDMSETLLTIFENIDDPDAYYGLPEEASLSNVLARVEYENDGPKSLAFRGAQYDSNIRLGNPSARLDGQALVKALGTLGLSGLSNSLLHTQESLESSPASLESTFSTARKLEIWNLPAPASDHHAVTVYKAYQSIHQATDVAIVRAAVHDGFSRTMSSLTAHGLNATSLRKRLGALASLTELDDVLGVSDTSEMESILKKFKSRSDWMESGLYDSVSQILSCRSTTMSMISQQNSLRSNIKLSAGAARQMEVESMITASEVYRYHQATQESLSISTSLTHLILPCTALDLHVDAAIRIEAANSLWDYGEMSTSIRMLQGIDTDSALKKQTIPVSRSDLLSKIGYQVSVARLEKPHDIQKKYLEPALKELKGKGQGREAGLVFHQFAMFCDQQLQDPDGLEDLTRLQSLKQAKSDEVSELKSLISSTRDTQLKTRYSHVLNKEKQWLDLDEQELRRVEQTRSEFVRLSLENYLLSLIASDEHNNDALRFTALWLERSEEDATNKAVTRHLSQVPTRKFASLTNQLTSRLQDQDTTFQKLLLELVYNICVDHPYHGMYQIWSGTKAKAQQKDGVAVQRVRATDRVAKRLAETQSVASVWLSIDKTSKYYHALAMDRNPNKYKSGAKIALRDSTPGHNLVNCLAKYRIPSPTMHIELSVTKDYSRVPTISKLEPTMTIASGVSAPKIITALGSDGVRYKQLVKGGHDDLRQDAIMEQVFSAVSSLLKLHRTTQQRSLGIRTYKVLPLTASSGLIEFVPNTIPLHEFLMPAHERYYPRDLKGSQCRKEIFGVQSRTVETRISTYRKVTEKFHPVMRYFFMEHFMDPDEWFVKRLAYTRSTAAISMLGHVLGLGDRHGHNILLDHKTGEVVHIDLGVAFEAGRILPVPELVPFRLTRDIVDGMGITKTEGVFRRCCEFTLDALREEQYSIMTILDVLRYDPLYTWSISPLRLAKLQKARHNDEGVTEDEQSEAETKKGKKAAGHVNEPSEADRALEIVRKKLSKTLSVTATVNDLINQATDERNLAVLYSGLPLRPERSMQPAPAESSSPSRRRPRLDSSSSASSPVAAPKRQRFETVAMTSAKARGKLPEVVDLTQSPSAFKPYSGAKKLVIKNLRAPKSRDAEVAEYYARTEKELESALGAIFAGKTPDVPLERLYRGVEDVCRKGDPGKVYRMLKEKIEAHLQRVVLPRIQRNGGISNLDTLKSVLAEWKTWNAQTILIRSTFSFLDRTHLLRENLQSINDMAIGQFRRMAFPPQAGGYEGSLGSKTVAGMCELIEYDRRGNERMDATLLKDSIMMLYVLNVYVKQFEPVFLQHSEVYFKEFGEAWSTSSLKDYILVCEKLLKKEDYRCIAFNLDSTTEKQLMDSAHSHLIDNYSEKLLNGGNLAKLLSDREVESMKALYDLLRLSGIQKRMKAPWGDYIKTTGAAIVGDKDRGDEMVLRLLELRRSLDLMIRDAFAKDEDFLWGMREAFGKFMNDRKVASCWDTGTSKIGEMIAKYIDMLLRGGLKSLPKELLSDIKDRATAEKEGQASTGDEDAELDRQLDQALELFRFIEGKDAFEAFYKKDLARRLLMGRSASQDAERNMLTKLRGECGSNFTHNLEQMFKDQELAKDEMESYKQWCQGSAERKTPLDLQVMILSAAAWPTYTDVRLNLPDEVATQIERFDKYYKNKHTGRVLTWKHSLAHCAIKATFPKGPKELLVSAYQAVVLMMFNSLPADGFLAYEQIATGTGLQGGDLDRTLQSLACGKARVLAKHPKGREVKPTDTFTFNKTFTDPKYRVKINQIQLKETKEENKATHERIAQDRRFETQAAIVRIMKSRKSMGHAELVAEVINLTKKRGSVEPAAIKKEIESLIEKDYIEREGNLYVYLA</sequence>
<keyword evidence="13 25" id="KW-0227">DNA damage</keyword>
<comment type="function">
    <text evidence="20 25">Serine/threonine protein kinase which activates checkpoint signaling upon genotoxic stresses such as ionizing radiation (IR), ultraviolet light (UV), or DNA replication stalling, thereby acting as a DNA damage sensor. Recognizes the substrate consensus sequence [ST]-Q. Phosphorylates histone H2A to form H2AS128ph (gamma-H2A) at sites of DNA damage, involved in the regulation of DNA damage response mechanism. Required for the control of telomere length and genome stability.</text>
</comment>
<evidence type="ECO:0000256" key="12">
    <source>
        <dbReference type="ARBA" id="ARBA00022741"/>
    </source>
</evidence>
<dbReference type="GO" id="GO:0031625">
    <property type="term" value="F:ubiquitin protein ligase binding"/>
    <property type="evidence" value="ECO:0007669"/>
    <property type="project" value="InterPro"/>
</dbReference>
<dbReference type="Pfam" id="PF26557">
    <property type="entry name" value="Cullin_AB"/>
    <property type="match status" value="1"/>
</dbReference>
<keyword evidence="9" id="KW-1017">Isopeptide bond</keyword>
<dbReference type="CDD" id="cd05171">
    <property type="entry name" value="PIKKc_ATM"/>
    <property type="match status" value="1"/>
</dbReference>
<evidence type="ECO:0000256" key="10">
    <source>
        <dbReference type="ARBA" id="ARBA00022527"/>
    </source>
</evidence>
<dbReference type="Gene3D" id="1.10.1070.11">
    <property type="entry name" value="Phosphatidylinositol 3-/4-kinase, catalytic domain"/>
    <property type="match status" value="1"/>
</dbReference>
<evidence type="ECO:0000256" key="9">
    <source>
        <dbReference type="ARBA" id="ARBA00022499"/>
    </source>
</evidence>
<keyword evidence="11 25" id="KW-0808">Transferase</keyword>
<feature type="non-terminal residue" evidence="31">
    <location>
        <position position="1"/>
    </location>
</feature>
<comment type="caution">
    <text evidence="31">The sequence shown here is derived from an EMBL/GenBank/DDBJ whole genome shotgun (WGS) entry which is preliminary data.</text>
</comment>
<dbReference type="GO" id="GO:0004674">
    <property type="term" value="F:protein serine/threonine kinase activity"/>
    <property type="evidence" value="ECO:0007669"/>
    <property type="project" value="UniProtKB-KW"/>
</dbReference>
<feature type="domain" description="Cullin family profile" evidence="27">
    <location>
        <begin position="3379"/>
        <end position="3635"/>
    </location>
</feature>
<dbReference type="InterPro" id="IPR038980">
    <property type="entry name" value="ATM_plant"/>
</dbReference>
<dbReference type="InterPro" id="IPR044107">
    <property type="entry name" value="PIKKc_ATM"/>
</dbReference>
<evidence type="ECO:0000256" key="17">
    <source>
        <dbReference type="ARBA" id="ARBA00022853"/>
    </source>
</evidence>
<dbReference type="InterPro" id="IPR014009">
    <property type="entry name" value="PIK_FAT"/>
</dbReference>
<evidence type="ECO:0000259" key="29">
    <source>
        <dbReference type="PROSITE" id="PS51189"/>
    </source>
</evidence>
<evidence type="ECO:0000256" key="22">
    <source>
        <dbReference type="ARBA" id="ARBA00048679"/>
    </source>
</evidence>
<feature type="region of interest" description="Disordered" evidence="26">
    <location>
        <begin position="1710"/>
        <end position="1731"/>
    </location>
</feature>
<evidence type="ECO:0000313" key="31">
    <source>
        <dbReference type="EMBL" id="KAF4975165.1"/>
    </source>
</evidence>
<gene>
    <name evidence="31" type="ORF">FZEAL_8005</name>
</gene>
<evidence type="ECO:0000256" key="19">
    <source>
        <dbReference type="ARBA" id="ARBA00023242"/>
    </source>
</evidence>
<evidence type="ECO:0000256" key="20">
    <source>
        <dbReference type="ARBA" id="ARBA00025079"/>
    </source>
</evidence>
<dbReference type="Gene3D" id="3.30.1010.10">
    <property type="entry name" value="Phosphatidylinositol 3-kinase Catalytic Subunit, Chain A, domain 4"/>
    <property type="match status" value="1"/>
</dbReference>
<feature type="region of interest" description="Disordered" evidence="26">
    <location>
        <begin position="206"/>
        <end position="241"/>
    </location>
</feature>
<dbReference type="PROSITE" id="PS00915">
    <property type="entry name" value="PI3_4_KINASE_1"/>
    <property type="match status" value="1"/>
</dbReference>
<dbReference type="SUPFAM" id="SSF48371">
    <property type="entry name" value="ARM repeat"/>
    <property type="match status" value="1"/>
</dbReference>
<keyword evidence="19 25" id="KW-0539">Nucleus</keyword>
<dbReference type="FunFam" id="1.10.10.10:FF:000014">
    <property type="entry name" value="Cullin 1"/>
    <property type="match status" value="1"/>
</dbReference>
<dbReference type="PROSITE" id="PS00916">
    <property type="entry name" value="PI3_4_KINASE_2"/>
    <property type="match status" value="1"/>
</dbReference>
<dbReference type="Pfam" id="PF02260">
    <property type="entry name" value="FATC"/>
    <property type="match status" value="1"/>
</dbReference>
<evidence type="ECO:0000256" key="6">
    <source>
        <dbReference type="ARBA" id="ARBA00012513"/>
    </source>
</evidence>
<comment type="subunit">
    <text evidence="5">Associates with DNA double-strand breaks.</text>
</comment>
<dbReference type="PROSITE" id="PS51190">
    <property type="entry name" value="FATC"/>
    <property type="match status" value="1"/>
</dbReference>
<evidence type="ECO:0000256" key="18">
    <source>
        <dbReference type="ARBA" id="ARBA00022895"/>
    </source>
</evidence>
<evidence type="ECO:0000256" key="14">
    <source>
        <dbReference type="ARBA" id="ARBA00022777"/>
    </source>
</evidence>
<evidence type="ECO:0000259" key="30">
    <source>
        <dbReference type="PROSITE" id="PS51190"/>
    </source>
</evidence>
<keyword evidence="17 25" id="KW-0156">Chromatin regulator</keyword>
<comment type="similarity">
    <text evidence="3 23 24">Belongs to the cullin family.</text>
</comment>
<comment type="similarity">
    <text evidence="4 25">Belongs to the PI3/PI4-kinase family. ATM subfamily.</text>
</comment>
<evidence type="ECO:0000256" key="15">
    <source>
        <dbReference type="ARBA" id="ARBA00022840"/>
    </source>
</evidence>
<dbReference type="SUPFAM" id="SSF56112">
    <property type="entry name" value="Protein kinase-like (PK-like)"/>
    <property type="match status" value="1"/>
</dbReference>
<evidence type="ECO:0000256" key="26">
    <source>
        <dbReference type="SAM" id="MobiDB-lite"/>
    </source>
</evidence>
<organism evidence="31 32">
    <name type="scientific">Fusarium zealandicum</name>
    <dbReference type="NCBI Taxonomy" id="1053134"/>
    <lineage>
        <taxon>Eukaryota</taxon>
        <taxon>Fungi</taxon>
        <taxon>Dikarya</taxon>
        <taxon>Ascomycota</taxon>
        <taxon>Pezizomycotina</taxon>
        <taxon>Sordariomycetes</taxon>
        <taxon>Hypocreomycetidae</taxon>
        <taxon>Hypocreales</taxon>
        <taxon>Nectriaceae</taxon>
        <taxon>Fusarium</taxon>
        <taxon>Fusarium staphyleae species complex</taxon>
    </lineage>
</organism>
<dbReference type="SUPFAM" id="SSF46785">
    <property type="entry name" value="Winged helix' DNA-binding domain"/>
    <property type="match status" value="1"/>
</dbReference>
<dbReference type="InterPro" id="IPR016158">
    <property type="entry name" value="Cullin_homology"/>
</dbReference>
<evidence type="ECO:0000259" key="27">
    <source>
        <dbReference type="PROSITE" id="PS50069"/>
    </source>
</evidence>
<protein>
    <recommendedName>
        <fullName evidence="7 25">Serine/threonine-protein kinase Tel1</fullName>
        <ecNumber evidence="6 25">2.7.11.1</ecNumber>
    </recommendedName>
</protein>
<dbReference type="GO" id="GO:0000781">
    <property type="term" value="C:chromosome, telomeric region"/>
    <property type="evidence" value="ECO:0007669"/>
    <property type="project" value="UniProtKB-SubCell"/>
</dbReference>
<keyword evidence="32" id="KW-1185">Reference proteome</keyword>
<proteinExistence type="inferred from homology"/>
<dbReference type="PROSITE" id="PS51189">
    <property type="entry name" value="FAT"/>
    <property type="match status" value="1"/>
</dbReference>
<dbReference type="InterPro" id="IPR016024">
    <property type="entry name" value="ARM-type_fold"/>
</dbReference>
<dbReference type="PROSITE" id="PS50290">
    <property type="entry name" value="PI3_4_KINASE_3"/>
    <property type="match status" value="1"/>
</dbReference>
<comment type="subcellular location">
    <subcellularLocation>
        <location evidence="2 25">Chromosome</location>
        <location evidence="2 25">Telomere</location>
    </subcellularLocation>
    <subcellularLocation>
        <location evidence="1 25">Nucleus</location>
    </subcellularLocation>
</comment>
<dbReference type="PANTHER" id="PTHR37079">
    <property type="entry name" value="SERINE/THREONINE-PROTEIN KINASE ATM"/>
    <property type="match status" value="1"/>
</dbReference>
<dbReference type="PANTHER" id="PTHR37079:SF4">
    <property type="entry name" value="SERINE_THREONINE-PROTEIN KINASE ATM"/>
    <property type="match status" value="1"/>
</dbReference>
<dbReference type="Proteomes" id="UP000635477">
    <property type="component" value="Unassembled WGS sequence"/>
</dbReference>
<dbReference type="PROSITE" id="PS50069">
    <property type="entry name" value="CULLIN_2"/>
    <property type="match status" value="1"/>
</dbReference>
<evidence type="ECO:0000256" key="5">
    <source>
        <dbReference type="ARBA" id="ARBA00011370"/>
    </source>
</evidence>
<feature type="domain" description="FATC" evidence="30">
    <location>
        <begin position="2891"/>
        <end position="2922"/>
    </location>
</feature>
<feature type="domain" description="PI3K/PI4K catalytic" evidence="28">
    <location>
        <begin position="2561"/>
        <end position="2872"/>
    </location>
</feature>
<dbReference type="Gene3D" id="1.10.10.10">
    <property type="entry name" value="Winged helix-like DNA-binding domain superfamily/Winged helix DNA-binding domain"/>
    <property type="match status" value="1"/>
</dbReference>
<dbReference type="GO" id="GO:0006325">
    <property type="term" value="P:chromatin organization"/>
    <property type="evidence" value="ECO:0007669"/>
    <property type="project" value="UniProtKB-KW"/>
</dbReference>
<dbReference type="SMART" id="SM00182">
    <property type="entry name" value="CULLIN"/>
    <property type="match status" value="1"/>
</dbReference>
<feature type="compositionally biased region" description="Low complexity" evidence="26">
    <location>
        <begin position="2945"/>
        <end position="2957"/>
    </location>
</feature>
<dbReference type="EC" id="2.7.11.1" evidence="6 25"/>
<dbReference type="InterPro" id="IPR036388">
    <property type="entry name" value="WH-like_DNA-bd_sf"/>
</dbReference>
<dbReference type="GO" id="GO:0006281">
    <property type="term" value="P:DNA repair"/>
    <property type="evidence" value="ECO:0007669"/>
    <property type="project" value="InterPro"/>
</dbReference>
<dbReference type="EMBL" id="JABEYC010000669">
    <property type="protein sequence ID" value="KAF4975165.1"/>
    <property type="molecule type" value="Genomic_DNA"/>
</dbReference>
<keyword evidence="14 25" id="KW-0418">Kinase</keyword>
<dbReference type="SMART" id="SM01343">
    <property type="entry name" value="FATC"/>
    <property type="match status" value="1"/>
</dbReference>
<evidence type="ECO:0000256" key="24">
    <source>
        <dbReference type="RuleBase" id="RU003829"/>
    </source>
</evidence>
<feature type="domain" description="FAT" evidence="29">
    <location>
        <begin position="1854"/>
        <end position="2456"/>
    </location>
</feature>
<evidence type="ECO:0000256" key="7">
    <source>
        <dbReference type="ARBA" id="ARBA00014619"/>
    </source>
</evidence>
<evidence type="ECO:0000256" key="4">
    <source>
        <dbReference type="ARBA" id="ARBA00010769"/>
    </source>
</evidence>
<dbReference type="Gene3D" id="1.20.1310.10">
    <property type="entry name" value="Cullin Repeats"/>
    <property type="match status" value="4"/>
</dbReference>
<feature type="region of interest" description="Disordered" evidence="26">
    <location>
        <begin position="2848"/>
        <end position="2879"/>
    </location>
</feature>
<evidence type="ECO:0000256" key="13">
    <source>
        <dbReference type="ARBA" id="ARBA00022763"/>
    </source>
</evidence>
<dbReference type="InterPro" id="IPR036317">
    <property type="entry name" value="Cullin_homology_sf"/>
</dbReference>
<dbReference type="Gene3D" id="3.30.230.130">
    <property type="entry name" value="Cullin, Chain C, Domain 2"/>
    <property type="match status" value="1"/>
</dbReference>
<keyword evidence="18 25" id="KW-0779">Telomere</keyword>
<evidence type="ECO:0000256" key="23">
    <source>
        <dbReference type="PROSITE-ProRule" id="PRU00330"/>
    </source>
</evidence>
<keyword evidence="16" id="KW-0832">Ubl conjugation</keyword>
<dbReference type="GO" id="GO:0005524">
    <property type="term" value="F:ATP binding"/>
    <property type="evidence" value="ECO:0007669"/>
    <property type="project" value="UniProtKB-KW"/>
</dbReference>
<dbReference type="FunFam" id="1.20.1310.10:FF:000031">
    <property type="entry name" value="Ubiquitin ligase subunit CulD"/>
    <property type="match status" value="1"/>
</dbReference>
<evidence type="ECO:0000256" key="2">
    <source>
        <dbReference type="ARBA" id="ARBA00004574"/>
    </source>
</evidence>
<dbReference type="GO" id="GO:0006511">
    <property type="term" value="P:ubiquitin-dependent protein catabolic process"/>
    <property type="evidence" value="ECO:0007669"/>
    <property type="project" value="InterPro"/>
</dbReference>
<evidence type="ECO:0000256" key="16">
    <source>
        <dbReference type="ARBA" id="ARBA00022843"/>
    </source>
</evidence>
<keyword evidence="12 25" id="KW-0547">Nucleotide-binding</keyword>
<evidence type="ECO:0000256" key="21">
    <source>
        <dbReference type="ARBA" id="ARBA00047899"/>
    </source>
</evidence>
<dbReference type="GO" id="GO:0005634">
    <property type="term" value="C:nucleus"/>
    <property type="evidence" value="ECO:0007669"/>
    <property type="project" value="UniProtKB-SubCell"/>
</dbReference>
<evidence type="ECO:0000256" key="25">
    <source>
        <dbReference type="RuleBase" id="RU365027"/>
    </source>
</evidence>
<dbReference type="InterPro" id="IPR000403">
    <property type="entry name" value="PI3/4_kinase_cat_dom"/>
</dbReference>
<evidence type="ECO:0000313" key="32">
    <source>
        <dbReference type="Proteomes" id="UP000635477"/>
    </source>
</evidence>
<dbReference type="Pfam" id="PF10557">
    <property type="entry name" value="Cullin_Nedd8"/>
    <property type="match status" value="1"/>
</dbReference>
<dbReference type="SMART" id="SM00146">
    <property type="entry name" value="PI3Kc"/>
    <property type="match status" value="1"/>
</dbReference>
<feature type="region of interest" description="Disordered" evidence="26">
    <location>
        <begin position="2922"/>
        <end position="2963"/>
    </location>
</feature>
<reference evidence="31" key="1">
    <citation type="journal article" date="2020" name="BMC Genomics">
        <title>Correction to: Identification and distribution of gene clusters required for synthesis of sphingolipid metabolism inhibitors in diverse species of the filamentous fungus Fusarium.</title>
        <authorList>
            <person name="Kim H.S."/>
            <person name="Lohmar J.M."/>
            <person name="Busman M."/>
            <person name="Brown D.W."/>
            <person name="Naumann T.A."/>
            <person name="Divon H.H."/>
            <person name="Lysoe E."/>
            <person name="Uhlig S."/>
            <person name="Proctor R.H."/>
        </authorList>
    </citation>
    <scope>NUCLEOTIDE SEQUENCE</scope>
    <source>
        <strain evidence="31">NRRL 22465</strain>
    </source>
</reference>
<dbReference type="InterPro" id="IPR036390">
    <property type="entry name" value="WH_DNA-bd_sf"/>
</dbReference>
<accession>A0A8H4UFC6</accession>
<name>A0A8H4UFC6_9HYPO</name>
<dbReference type="GO" id="GO:0035556">
    <property type="term" value="P:intracellular signal transduction"/>
    <property type="evidence" value="ECO:0007669"/>
    <property type="project" value="UniProtKB-ARBA"/>
</dbReference>
<dbReference type="InterPro" id="IPR021668">
    <property type="entry name" value="TAN"/>
</dbReference>
<comment type="catalytic activity">
    <reaction evidence="21 25">
        <text>L-threonyl-[protein] + ATP = O-phospho-L-threonyl-[protein] + ADP + H(+)</text>
        <dbReference type="Rhea" id="RHEA:46608"/>
        <dbReference type="Rhea" id="RHEA-COMP:11060"/>
        <dbReference type="Rhea" id="RHEA-COMP:11605"/>
        <dbReference type="ChEBI" id="CHEBI:15378"/>
        <dbReference type="ChEBI" id="CHEBI:30013"/>
        <dbReference type="ChEBI" id="CHEBI:30616"/>
        <dbReference type="ChEBI" id="CHEBI:61977"/>
        <dbReference type="ChEBI" id="CHEBI:456216"/>
        <dbReference type="EC" id="2.7.11.1"/>
    </reaction>
</comment>
<dbReference type="OrthoDB" id="381190at2759"/>
<dbReference type="SUPFAM" id="SSF74788">
    <property type="entry name" value="Cullin repeat-like"/>
    <property type="match status" value="1"/>
</dbReference>
<keyword evidence="10 25" id="KW-0723">Serine/threonine-protein kinase</keyword>
<dbReference type="InterPro" id="IPR059120">
    <property type="entry name" value="Cullin-like_AB"/>
</dbReference>
<dbReference type="InterPro" id="IPR003152">
    <property type="entry name" value="FATC_dom"/>
</dbReference>
<keyword evidence="8 25" id="KW-0158">Chromosome</keyword>
<evidence type="ECO:0000256" key="1">
    <source>
        <dbReference type="ARBA" id="ARBA00004123"/>
    </source>
</evidence>
<dbReference type="SMART" id="SM01342">
    <property type="entry name" value="TAN"/>
    <property type="match status" value="1"/>
</dbReference>
<dbReference type="InterPro" id="IPR036940">
    <property type="entry name" value="PI3/4_kinase_cat_sf"/>
</dbReference>
<dbReference type="InterPro" id="IPR011009">
    <property type="entry name" value="Kinase-like_dom_sf"/>
</dbReference>
<dbReference type="Pfam" id="PF00888">
    <property type="entry name" value="Cullin"/>
    <property type="match status" value="1"/>
</dbReference>
<dbReference type="InterPro" id="IPR016159">
    <property type="entry name" value="Cullin_repeat-like_dom_sf"/>
</dbReference>